<evidence type="ECO:0000313" key="2">
    <source>
        <dbReference type="EMBL" id="MBP2355795.1"/>
    </source>
</evidence>
<protein>
    <submittedName>
        <fullName evidence="2">Uncharacterized protein</fullName>
    </submittedName>
</protein>
<sequence>MVGVHGGLGYAAGAGHGASGDAVDEVALEVLLRVRDVQVDSTYTCSTRARTPGDRLDPRTVDVYVLSTCTTSERQSSEPPPNGAQIAVGRNSPVTDPSDAQTTDGRISVGRGRWG</sequence>
<feature type="compositionally biased region" description="Polar residues" evidence="1">
    <location>
        <begin position="92"/>
        <end position="105"/>
    </location>
</feature>
<accession>A0ABS4UVW3</accession>
<reference evidence="2 3" key="1">
    <citation type="submission" date="2021-03" db="EMBL/GenBank/DDBJ databases">
        <title>Sequencing the genomes of 1000 actinobacteria strains.</title>
        <authorList>
            <person name="Klenk H.-P."/>
        </authorList>
    </citation>
    <scope>NUCLEOTIDE SEQUENCE [LARGE SCALE GENOMIC DNA]</scope>
    <source>
        <strain evidence="2 3">DSM 18824</strain>
    </source>
</reference>
<comment type="caution">
    <text evidence="2">The sequence shown here is derived from an EMBL/GenBank/DDBJ whole genome shotgun (WGS) entry which is preliminary data.</text>
</comment>
<keyword evidence="3" id="KW-1185">Reference proteome</keyword>
<name>A0ABS4UVW3_9ACTN</name>
<evidence type="ECO:0000256" key="1">
    <source>
        <dbReference type="SAM" id="MobiDB-lite"/>
    </source>
</evidence>
<gene>
    <name evidence="2" type="ORF">JOF29_006905</name>
</gene>
<organism evidence="2 3">
    <name type="scientific">Kribbella aluminosa</name>
    <dbReference type="NCBI Taxonomy" id="416017"/>
    <lineage>
        <taxon>Bacteria</taxon>
        <taxon>Bacillati</taxon>
        <taxon>Actinomycetota</taxon>
        <taxon>Actinomycetes</taxon>
        <taxon>Propionibacteriales</taxon>
        <taxon>Kribbellaceae</taxon>
        <taxon>Kribbella</taxon>
    </lineage>
</organism>
<proteinExistence type="predicted"/>
<dbReference type="Proteomes" id="UP000755585">
    <property type="component" value="Unassembled WGS sequence"/>
</dbReference>
<evidence type="ECO:0000313" key="3">
    <source>
        <dbReference type="Proteomes" id="UP000755585"/>
    </source>
</evidence>
<dbReference type="EMBL" id="JAGINT010000002">
    <property type="protein sequence ID" value="MBP2355795.1"/>
    <property type="molecule type" value="Genomic_DNA"/>
</dbReference>
<feature type="region of interest" description="Disordered" evidence="1">
    <location>
        <begin position="70"/>
        <end position="115"/>
    </location>
</feature>